<keyword evidence="1" id="KW-0472">Membrane</keyword>
<dbReference type="AlphaFoldDB" id="A0A7R9BV97"/>
<accession>A0A7R9BV97</accession>
<keyword evidence="1" id="KW-0812">Transmembrane</keyword>
<organism evidence="2">
    <name type="scientific">Notodromas monacha</name>
    <dbReference type="NCBI Taxonomy" id="399045"/>
    <lineage>
        <taxon>Eukaryota</taxon>
        <taxon>Metazoa</taxon>
        <taxon>Ecdysozoa</taxon>
        <taxon>Arthropoda</taxon>
        <taxon>Crustacea</taxon>
        <taxon>Oligostraca</taxon>
        <taxon>Ostracoda</taxon>
        <taxon>Podocopa</taxon>
        <taxon>Podocopida</taxon>
        <taxon>Cypridocopina</taxon>
        <taxon>Cypridoidea</taxon>
        <taxon>Cyprididae</taxon>
        <taxon>Notodromas</taxon>
    </lineage>
</organism>
<proteinExistence type="predicted"/>
<sequence length="171" mass="18949">MSEGQEVHPAFYPLFAVPGILVGLVLGFQQWRCHADVPMVLQRFRESLKKVEANFNDEIGQLTEEAIRVERRLKTGEVVAKNYENYLYVNEVVSEVDAETLGQLEAELDEVTAEFSGLLARPTKMKESFILEGNGDSPAATSDQADKNSAARRSYVATIRSHLKVVSTAGC</sequence>
<evidence type="ECO:0000313" key="2">
    <source>
        <dbReference type="EMBL" id="CAD7282236.1"/>
    </source>
</evidence>
<gene>
    <name evidence="2" type="ORF">NMOB1V02_LOCUS9865</name>
</gene>
<protein>
    <submittedName>
        <fullName evidence="2">Uncharacterized protein</fullName>
    </submittedName>
</protein>
<name>A0A7R9BV97_9CRUS</name>
<keyword evidence="3" id="KW-1185">Reference proteome</keyword>
<dbReference type="Proteomes" id="UP000678499">
    <property type="component" value="Unassembled WGS sequence"/>
</dbReference>
<evidence type="ECO:0000313" key="3">
    <source>
        <dbReference type="Proteomes" id="UP000678499"/>
    </source>
</evidence>
<reference evidence="2" key="1">
    <citation type="submission" date="2020-11" db="EMBL/GenBank/DDBJ databases">
        <authorList>
            <person name="Tran Van P."/>
        </authorList>
    </citation>
    <scope>NUCLEOTIDE SEQUENCE</scope>
</reference>
<keyword evidence="1" id="KW-1133">Transmembrane helix</keyword>
<dbReference type="EMBL" id="CAJPEX010003634">
    <property type="protein sequence ID" value="CAG0922388.1"/>
    <property type="molecule type" value="Genomic_DNA"/>
</dbReference>
<feature type="transmembrane region" description="Helical" evidence="1">
    <location>
        <begin position="12"/>
        <end position="31"/>
    </location>
</feature>
<evidence type="ECO:0000256" key="1">
    <source>
        <dbReference type="SAM" id="Phobius"/>
    </source>
</evidence>
<dbReference type="EMBL" id="OA885671">
    <property type="protein sequence ID" value="CAD7282236.1"/>
    <property type="molecule type" value="Genomic_DNA"/>
</dbReference>